<protein>
    <recommendedName>
        <fullName evidence="3">C3H1-type domain-containing protein</fullName>
    </recommendedName>
</protein>
<comment type="caution">
    <text evidence="4">The sequence shown here is derived from an EMBL/GenBank/DDBJ whole genome shotgun (WGS) entry which is preliminary data.</text>
</comment>
<keyword evidence="1" id="KW-0862">Zinc</keyword>
<evidence type="ECO:0000256" key="2">
    <source>
        <dbReference type="SAM" id="MobiDB-lite"/>
    </source>
</evidence>
<evidence type="ECO:0000313" key="5">
    <source>
        <dbReference type="Proteomes" id="UP001516023"/>
    </source>
</evidence>
<dbReference type="GO" id="GO:0008270">
    <property type="term" value="F:zinc ion binding"/>
    <property type="evidence" value="ECO:0007669"/>
    <property type="project" value="UniProtKB-KW"/>
</dbReference>
<dbReference type="AlphaFoldDB" id="A0ABD3QJZ5"/>
<proteinExistence type="predicted"/>
<feature type="region of interest" description="Disordered" evidence="2">
    <location>
        <begin position="1"/>
        <end position="51"/>
    </location>
</feature>
<accession>A0ABD3QJZ5</accession>
<evidence type="ECO:0000313" key="4">
    <source>
        <dbReference type="EMBL" id="KAL3800813.1"/>
    </source>
</evidence>
<evidence type="ECO:0000256" key="1">
    <source>
        <dbReference type="PROSITE-ProRule" id="PRU00723"/>
    </source>
</evidence>
<name>A0ABD3QJZ5_9STRA</name>
<dbReference type="EMBL" id="JABMIG020000030">
    <property type="protein sequence ID" value="KAL3800813.1"/>
    <property type="molecule type" value="Genomic_DNA"/>
</dbReference>
<evidence type="ECO:0000259" key="3">
    <source>
        <dbReference type="PROSITE" id="PS50103"/>
    </source>
</evidence>
<reference evidence="4 5" key="1">
    <citation type="journal article" date="2020" name="G3 (Bethesda)">
        <title>Improved Reference Genome for Cyclotella cryptica CCMP332, a Model for Cell Wall Morphogenesis, Salinity Adaptation, and Lipid Production in Diatoms (Bacillariophyta).</title>
        <authorList>
            <person name="Roberts W.R."/>
            <person name="Downey K.M."/>
            <person name="Ruck E.C."/>
            <person name="Traller J.C."/>
            <person name="Alverson A.J."/>
        </authorList>
    </citation>
    <scope>NUCLEOTIDE SEQUENCE [LARGE SCALE GENOMIC DNA]</scope>
    <source>
        <strain evidence="4 5">CCMP332</strain>
    </source>
</reference>
<feature type="zinc finger region" description="C3H1-type" evidence="1">
    <location>
        <begin position="69"/>
        <end position="98"/>
    </location>
</feature>
<dbReference type="PROSITE" id="PS50103">
    <property type="entry name" value="ZF_C3H1"/>
    <property type="match status" value="1"/>
</dbReference>
<dbReference type="InterPro" id="IPR000571">
    <property type="entry name" value="Znf_CCCH"/>
</dbReference>
<dbReference type="Proteomes" id="UP001516023">
    <property type="component" value="Unassembled WGS sequence"/>
</dbReference>
<keyword evidence="1" id="KW-0863">Zinc-finger</keyword>
<feature type="compositionally biased region" description="Basic and acidic residues" evidence="2">
    <location>
        <begin position="1"/>
        <end position="21"/>
    </location>
</feature>
<keyword evidence="5" id="KW-1185">Reference proteome</keyword>
<sequence length="138" mass="15195">MYENKLAKRQLDDASKSDQNKRARLGSTTQSGTSNATAPTASTEKPTPDKSGCLIFKAMGIMPTIDQPDTKKRICAGNAREGVFCKRGARCPMIHNNNPTTWHPATVKARAKLVENTPNLEWHSTVDRDQIKARSNEA</sequence>
<gene>
    <name evidence="4" type="ORF">HJC23_001650</name>
</gene>
<organism evidence="4 5">
    <name type="scientific">Cyclotella cryptica</name>
    <dbReference type="NCBI Taxonomy" id="29204"/>
    <lineage>
        <taxon>Eukaryota</taxon>
        <taxon>Sar</taxon>
        <taxon>Stramenopiles</taxon>
        <taxon>Ochrophyta</taxon>
        <taxon>Bacillariophyta</taxon>
        <taxon>Coscinodiscophyceae</taxon>
        <taxon>Thalassiosirophycidae</taxon>
        <taxon>Stephanodiscales</taxon>
        <taxon>Stephanodiscaceae</taxon>
        <taxon>Cyclotella</taxon>
    </lineage>
</organism>
<feature type="domain" description="C3H1-type" evidence="3">
    <location>
        <begin position="69"/>
        <end position="98"/>
    </location>
</feature>
<keyword evidence="1" id="KW-0479">Metal-binding</keyword>
<feature type="compositionally biased region" description="Polar residues" evidence="2">
    <location>
        <begin position="26"/>
        <end position="45"/>
    </location>
</feature>